<dbReference type="RefSeq" id="XP_024333746.1">
    <property type="nucleotide sequence ID" value="XM_024479972.1"/>
</dbReference>
<sequence>MVRFFTFVSLVGMFGYGCALPSFAVANKRQIYQHEGTASHYVPNGVGACGVEIPPGDFAIALSPADLSDYGCFNNVTIVNTNAGITQYALVLDECASCTEGNIEVTDALYLALGGSLDLAWVDVTWYG</sequence>
<dbReference type="AlphaFoldDB" id="A0A1X6ML74"/>
<dbReference type="GeneID" id="36324922"/>
<evidence type="ECO:0000313" key="2">
    <source>
        <dbReference type="EMBL" id="OSX56952.1"/>
    </source>
</evidence>
<evidence type="ECO:0000313" key="3">
    <source>
        <dbReference type="Proteomes" id="UP000194127"/>
    </source>
</evidence>
<keyword evidence="3" id="KW-1185">Reference proteome</keyword>
<gene>
    <name evidence="2" type="ORF">POSPLADRAFT_1050357</name>
</gene>
<dbReference type="PROSITE" id="PS51257">
    <property type="entry name" value="PROKAR_LIPOPROTEIN"/>
    <property type="match status" value="1"/>
</dbReference>
<evidence type="ECO:0008006" key="4">
    <source>
        <dbReference type="Google" id="ProtNLM"/>
    </source>
</evidence>
<proteinExistence type="predicted"/>
<accession>A0A1X6ML74</accession>
<evidence type="ECO:0000256" key="1">
    <source>
        <dbReference type="SAM" id="SignalP"/>
    </source>
</evidence>
<dbReference type="Gene3D" id="2.40.40.10">
    <property type="entry name" value="RlpA-like domain"/>
    <property type="match status" value="1"/>
</dbReference>
<dbReference type="OrthoDB" id="623670at2759"/>
<dbReference type="CDD" id="cd22191">
    <property type="entry name" value="DPBB_RlpA_EXP_N-like"/>
    <property type="match status" value="1"/>
</dbReference>
<feature type="signal peptide" evidence="1">
    <location>
        <begin position="1"/>
        <end position="19"/>
    </location>
</feature>
<keyword evidence="1" id="KW-0732">Signal</keyword>
<reference evidence="2 3" key="1">
    <citation type="submission" date="2017-04" db="EMBL/GenBank/DDBJ databases">
        <title>Genome Sequence of the Model Brown-Rot Fungus Postia placenta SB12.</title>
        <authorList>
            <consortium name="DOE Joint Genome Institute"/>
            <person name="Gaskell J."/>
            <person name="Kersten P."/>
            <person name="Larrondo L.F."/>
            <person name="Canessa P."/>
            <person name="Martinez D."/>
            <person name="Hibbett D."/>
            <person name="Schmoll M."/>
            <person name="Kubicek C.P."/>
            <person name="Martinez A.T."/>
            <person name="Yadav J."/>
            <person name="Master E."/>
            <person name="Magnuson J.K."/>
            <person name="James T."/>
            <person name="Yaver D."/>
            <person name="Berka R."/>
            <person name="Labutti K."/>
            <person name="Lipzen A."/>
            <person name="Aerts A."/>
            <person name="Barry K."/>
            <person name="Henrissat B."/>
            <person name="Blanchette R."/>
            <person name="Grigoriev I."/>
            <person name="Cullen D."/>
        </authorList>
    </citation>
    <scope>NUCLEOTIDE SEQUENCE [LARGE SCALE GENOMIC DNA]</scope>
    <source>
        <strain evidence="2 3">MAD-698-R-SB12</strain>
    </source>
</reference>
<feature type="chain" id="PRO_5010860393" description="RlpA-like protein double-psi beta-barrel domain-containing protein" evidence="1">
    <location>
        <begin position="20"/>
        <end position="128"/>
    </location>
</feature>
<name>A0A1X6ML74_9APHY</name>
<protein>
    <recommendedName>
        <fullName evidence="4">RlpA-like protein double-psi beta-barrel domain-containing protein</fullName>
    </recommendedName>
</protein>
<dbReference type="EMBL" id="KZ110610">
    <property type="protein sequence ID" value="OSX56952.1"/>
    <property type="molecule type" value="Genomic_DNA"/>
</dbReference>
<dbReference type="InterPro" id="IPR036908">
    <property type="entry name" value="RlpA-like_sf"/>
</dbReference>
<organism evidence="2 3">
    <name type="scientific">Postia placenta MAD-698-R-SB12</name>
    <dbReference type="NCBI Taxonomy" id="670580"/>
    <lineage>
        <taxon>Eukaryota</taxon>
        <taxon>Fungi</taxon>
        <taxon>Dikarya</taxon>
        <taxon>Basidiomycota</taxon>
        <taxon>Agaricomycotina</taxon>
        <taxon>Agaricomycetes</taxon>
        <taxon>Polyporales</taxon>
        <taxon>Adustoporiaceae</taxon>
        <taxon>Rhodonia</taxon>
    </lineage>
</organism>
<dbReference type="Proteomes" id="UP000194127">
    <property type="component" value="Unassembled WGS sequence"/>
</dbReference>